<evidence type="ECO:0000313" key="4">
    <source>
        <dbReference type="EMBL" id="SCQ81821.1"/>
    </source>
</evidence>
<dbReference type="Proteomes" id="UP000250080">
    <property type="component" value="Chromosome I"/>
</dbReference>
<feature type="transmembrane region" description="Helical" evidence="1">
    <location>
        <begin position="39"/>
        <end position="59"/>
    </location>
</feature>
<dbReference type="RefSeq" id="WP_013160222.1">
    <property type="nucleotide sequence ID" value="NZ_CP018002.1"/>
</dbReference>
<evidence type="ECO:0000313" key="3">
    <source>
        <dbReference type="EMBL" id="SCQ81552.1"/>
    </source>
</evidence>
<protein>
    <submittedName>
        <fullName evidence="4">Uncharacterized protein</fullName>
    </submittedName>
</protein>
<feature type="transmembrane region" description="Helical" evidence="1">
    <location>
        <begin position="65"/>
        <end position="87"/>
    </location>
</feature>
<keyword evidence="1" id="KW-0472">Membrane</keyword>
<sequence length="190" mass="20918">MTAPTLSKERSTVLHPRVRFIVFYTISCVMQSAVRTIEMIFFVLAVCVTVVEIFALTGVREAEHSLVGLAITILSLIMMPGLAWFEFRTGRARFPQRPGRGDTAAVYLSVRHGPDRPAFKQPARTGALVDAERECCAFARWGIDDSHRLLQLTVTTPSGQLQALNIPLRSHTPAAAAGLSCEPFTNPKTH</sequence>
<accession>A0A2C8A4V6</accession>
<evidence type="ECO:0000313" key="5">
    <source>
        <dbReference type="Proteomes" id="UP000250080"/>
    </source>
</evidence>
<dbReference type="EMBL" id="LT618793">
    <property type="protein sequence ID" value="SCQ74206.1"/>
    <property type="molecule type" value="Genomic_DNA"/>
</dbReference>
<gene>
    <name evidence="2" type="ORF">PFR_JS23_117</name>
    <name evidence="3" type="ORF">PFR_JS23_1968</name>
    <name evidence="4" type="ORF">PFR_JS23_2044</name>
</gene>
<reference evidence="4 5" key="1">
    <citation type="submission" date="2016-09" db="EMBL/GenBank/DDBJ databases">
        <authorList>
            <person name="Laine KS P."/>
        </authorList>
    </citation>
    <scope>NUCLEOTIDE SEQUENCE [LARGE SCALE GENOMIC DNA]</scope>
    <source>
        <strain evidence="4">PFRJS-23</strain>
    </source>
</reference>
<proteinExistence type="predicted"/>
<dbReference type="AlphaFoldDB" id="A0A2C8A4V6"/>
<evidence type="ECO:0000256" key="1">
    <source>
        <dbReference type="SAM" id="Phobius"/>
    </source>
</evidence>
<keyword evidence="1" id="KW-1133">Transmembrane helix</keyword>
<dbReference type="EMBL" id="LT618793">
    <property type="protein sequence ID" value="SCQ81552.1"/>
    <property type="molecule type" value="Genomic_DNA"/>
</dbReference>
<organism evidence="4 5">
    <name type="scientific">Propionibacterium freudenreichii</name>
    <dbReference type="NCBI Taxonomy" id="1744"/>
    <lineage>
        <taxon>Bacteria</taxon>
        <taxon>Bacillati</taxon>
        <taxon>Actinomycetota</taxon>
        <taxon>Actinomycetes</taxon>
        <taxon>Propionibacteriales</taxon>
        <taxon>Propionibacteriaceae</taxon>
        <taxon>Propionibacterium</taxon>
    </lineage>
</organism>
<evidence type="ECO:0000313" key="2">
    <source>
        <dbReference type="EMBL" id="SCQ74206.1"/>
    </source>
</evidence>
<name>A0A2C8A4V6_9ACTN</name>
<dbReference type="EMBL" id="LT618793">
    <property type="protein sequence ID" value="SCQ81821.1"/>
    <property type="molecule type" value="Genomic_DNA"/>
</dbReference>
<keyword evidence="1" id="KW-0812">Transmembrane</keyword>